<dbReference type="AlphaFoldDB" id="A0A0D3J7Q3"/>
<keyword evidence="1" id="KW-0812">Transmembrane</keyword>
<feature type="transmembrane region" description="Helical" evidence="1">
    <location>
        <begin position="205"/>
        <end position="230"/>
    </location>
</feature>
<dbReference type="EnsemblProtists" id="EOD19538">
    <property type="protein sequence ID" value="EOD19538"/>
    <property type="gene ID" value="EMIHUDRAFT_464034"/>
</dbReference>
<dbReference type="RefSeq" id="XP_005771967.1">
    <property type="nucleotide sequence ID" value="XM_005771910.1"/>
</dbReference>
<evidence type="ECO:0008006" key="4">
    <source>
        <dbReference type="Google" id="ProtNLM"/>
    </source>
</evidence>
<keyword evidence="3" id="KW-1185">Reference proteome</keyword>
<dbReference type="GeneID" id="17265039"/>
<proteinExistence type="predicted"/>
<dbReference type="PaxDb" id="2903-EOD19538"/>
<dbReference type="HOGENOM" id="CLU_351068_0_0_1"/>
<dbReference type="InterPro" id="IPR016035">
    <property type="entry name" value="Acyl_Trfase/lysoPLipase"/>
</dbReference>
<feature type="transmembrane region" description="Helical" evidence="1">
    <location>
        <begin position="173"/>
        <end position="193"/>
    </location>
</feature>
<evidence type="ECO:0000256" key="1">
    <source>
        <dbReference type="SAM" id="Phobius"/>
    </source>
</evidence>
<keyword evidence="1" id="KW-1133">Transmembrane helix</keyword>
<evidence type="ECO:0000313" key="3">
    <source>
        <dbReference type="Proteomes" id="UP000013827"/>
    </source>
</evidence>
<keyword evidence="1" id="KW-0472">Membrane</keyword>
<dbReference type="Proteomes" id="UP000013827">
    <property type="component" value="Unassembled WGS sequence"/>
</dbReference>
<evidence type="ECO:0000313" key="2">
    <source>
        <dbReference type="EnsemblProtists" id="EOD19538"/>
    </source>
</evidence>
<name>A0A0D3J7Q3_EMIH1</name>
<sequence length="802" mass="86592">MSFVARPTIPAPKASYVEGLRAKEREGKKTTARAAAAAAPQRPFKTALVLNGGGLLPVASAYGIFRGLHKVCVGPNGDKPALDEFDVMAGVSGGYLASQTYCYANPEPTGFNNFDKPCPKLDPVNFLNTSANSDPNSITWDDLLTDNSKACGDKPETGYYNWMVRRQGGLNPGVISGAIMSLPFGFVARILSFGKCVGRGCWPNYGWLCLPSFSIGFASYARMFFFNFFLSPLGISQNKYTASGPDQVSDVACLADVDECEVAYPRPGAPTPMAHTQMIQVTGVGYRNFLGPLACWAREVSTFVYHPKDDEEETVEEAKKNAERKGMGIGIYKALQLQPNYHNVSVVPYTFTPGMAITQYDPKNVSDPSKDNGPMTFDRNLGTCCVDPPNVKFLSNSQPSSTWVEKPSCIPCAPITSSGHLSPEAIMSLTADFVTQFQPEDAPSGLVGSLFTCISPLYPAADITYEFKPMPTDFVGPLSEPTRCFFSDGGVLESTGLAGTIAQGVSKAASALPAVSRSHMLLLTPLLPLPQAAVMINNYGHGPWKKDDAACCEPLRGQRASGAPWTWTFDPYADKPEPGSAYMGSSLASCFGVQPTPFQPNALRKGKAVRPLYVLNHILDNNPEHYQGECSYPDLTKDKDWPGGDKVPCDYTQCKKLSVFTRCQRAGQPLVCTLKGLKVLNNPFWGTTTAQDDAIDVRKSLLKHPKACPPKLAIANCKMASYHDHYSGKDPFGCLGNFPYYGAIPKGVGGWVNDVLGNVGVPGLNALAGWTKEEVALFGYLGDYIVNGDNGSRQANFTCLLE</sequence>
<protein>
    <recommendedName>
        <fullName evidence="4">PNPLA domain-containing protein</fullName>
    </recommendedName>
</protein>
<reference evidence="2" key="2">
    <citation type="submission" date="2024-10" db="UniProtKB">
        <authorList>
            <consortium name="EnsemblProtists"/>
        </authorList>
    </citation>
    <scope>IDENTIFICATION</scope>
</reference>
<organism evidence="2 3">
    <name type="scientific">Emiliania huxleyi (strain CCMP1516)</name>
    <dbReference type="NCBI Taxonomy" id="280463"/>
    <lineage>
        <taxon>Eukaryota</taxon>
        <taxon>Haptista</taxon>
        <taxon>Haptophyta</taxon>
        <taxon>Prymnesiophyceae</taxon>
        <taxon>Isochrysidales</taxon>
        <taxon>Noelaerhabdaceae</taxon>
        <taxon>Emiliania</taxon>
    </lineage>
</organism>
<accession>A0A0D3J7Q3</accession>
<dbReference type="SUPFAM" id="SSF52151">
    <property type="entry name" value="FabD/lysophospholipase-like"/>
    <property type="match status" value="1"/>
</dbReference>
<reference evidence="3" key="1">
    <citation type="journal article" date="2013" name="Nature">
        <title>Pan genome of the phytoplankton Emiliania underpins its global distribution.</title>
        <authorList>
            <person name="Read B.A."/>
            <person name="Kegel J."/>
            <person name="Klute M.J."/>
            <person name="Kuo A."/>
            <person name="Lefebvre S.C."/>
            <person name="Maumus F."/>
            <person name="Mayer C."/>
            <person name="Miller J."/>
            <person name="Monier A."/>
            <person name="Salamov A."/>
            <person name="Young J."/>
            <person name="Aguilar M."/>
            <person name="Claverie J.M."/>
            <person name="Frickenhaus S."/>
            <person name="Gonzalez K."/>
            <person name="Herman E.K."/>
            <person name="Lin Y.C."/>
            <person name="Napier J."/>
            <person name="Ogata H."/>
            <person name="Sarno A.F."/>
            <person name="Shmutz J."/>
            <person name="Schroeder D."/>
            <person name="de Vargas C."/>
            <person name="Verret F."/>
            <person name="von Dassow P."/>
            <person name="Valentin K."/>
            <person name="Van de Peer Y."/>
            <person name="Wheeler G."/>
            <person name="Dacks J.B."/>
            <person name="Delwiche C.F."/>
            <person name="Dyhrman S.T."/>
            <person name="Glockner G."/>
            <person name="John U."/>
            <person name="Richards T."/>
            <person name="Worden A.Z."/>
            <person name="Zhang X."/>
            <person name="Grigoriev I.V."/>
            <person name="Allen A.E."/>
            <person name="Bidle K."/>
            <person name="Borodovsky M."/>
            <person name="Bowler C."/>
            <person name="Brownlee C."/>
            <person name="Cock J.M."/>
            <person name="Elias M."/>
            <person name="Gladyshev V.N."/>
            <person name="Groth M."/>
            <person name="Guda C."/>
            <person name="Hadaegh A."/>
            <person name="Iglesias-Rodriguez M.D."/>
            <person name="Jenkins J."/>
            <person name="Jones B.M."/>
            <person name="Lawson T."/>
            <person name="Leese F."/>
            <person name="Lindquist E."/>
            <person name="Lobanov A."/>
            <person name="Lomsadze A."/>
            <person name="Malik S.B."/>
            <person name="Marsh M.E."/>
            <person name="Mackinder L."/>
            <person name="Mock T."/>
            <person name="Mueller-Roeber B."/>
            <person name="Pagarete A."/>
            <person name="Parker M."/>
            <person name="Probert I."/>
            <person name="Quesneville H."/>
            <person name="Raines C."/>
            <person name="Rensing S.A."/>
            <person name="Riano-Pachon D.M."/>
            <person name="Richier S."/>
            <person name="Rokitta S."/>
            <person name="Shiraiwa Y."/>
            <person name="Soanes D.M."/>
            <person name="van der Giezen M."/>
            <person name="Wahlund T.M."/>
            <person name="Williams B."/>
            <person name="Wilson W."/>
            <person name="Wolfe G."/>
            <person name="Wurch L.L."/>
        </authorList>
    </citation>
    <scope>NUCLEOTIDE SEQUENCE</scope>
</reference>
<dbReference type="KEGG" id="ehx:EMIHUDRAFT_464034"/>